<sequence>MQAVAVNDSQLKAFILSLSTAEIKIYNVGLNFVAKLTQYAEKRMKLHAPRTNRSTGRLKGGITSIVTPKTQSISGIAFVPEHIKYQFVIERGQKGKGRIEGSPRMTFSASNWKKARGNSVLMAKAKDGKFVFTSVKRGKFKGRFFRDKAYKDLLKYFDRTQYAATKRIVNIIAHG</sequence>
<comment type="caution">
    <text evidence="1">The sequence shown here is derived from an EMBL/GenBank/DDBJ whole genome shotgun (WGS) entry which is preliminary data.</text>
</comment>
<organism evidence="1">
    <name type="scientific">marine sediment metagenome</name>
    <dbReference type="NCBI Taxonomy" id="412755"/>
    <lineage>
        <taxon>unclassified sequences</taxon>
        <taxon>metagenomes</taxon>
        <taxon>ecological metagenomes</taxon>
    </lineage>
</organism>
<proteinExistence type="predicted"/>
<dbReference type="EMBL" id="LAZR01000195">
    <property type="protein sequence ID" value="KKN82785.1"/>
    <property type="molecule type" value="Genomic_DNA"/>
</dbReference>
<accession>A0A0F9TP05</accession>
<dbReference type="AlphaFoldDB" id="A0A0F9TP05"/>
<name>A0A0F9TP05_9ZZZZ</name>
<reference evidence="1" key="1">
    <citation type="journal article" date="2015" name="Nature">
        <title>Complex archaea that bridge the gap between prokaryotes and eukaryotes.</title>
        <authorList>
            <person name="Spang A."/>
            <person name="Saw J.H."/>
            <person name="Jorgensen S.L."/>
            <person name="Zaremba-Niedzwiedzka K."/>
            <person name="Martijn J."/>
            <person name="Lind A.E."/>
            <person name="van Eijk R."/>
            <person name="Schleper C."/>
            <person name="Guy L."/>
            <person name="Ettema T.J."/>
        </authorList>
    </citation>
    <scope>NUCLEOTIDE SEQUENCE</scope>
</reference>
<protein>
    <submittedName>
        <fullName evidence="1">Uncharacterized protein</fullName>
    </submittedName>
</protein>
<evidence type="ECO:0000313" key="1">
    <source>
        <dbReference type="EMBL" id="KKN82785.1"/>
    </source>
</evidence>
<gene>
    <name evidence="1" type="ORF">LCGC14_0306090</name>
</gene>